<keyword evidence="2" id="KW-1185">Reference proteome</keyword>
<name>S3MVA7_9GAMM</name>
<sequence>MITVNSYAEKLEIISSWFDEGPSNDEGIPLYVFTINLTQVDHKLIGEYCYVSNYGKRDDCNNPIRGKKISTGLYQVDFNSSFGGKNGLAEIKFLDKKMYWIVHRFPRYGAYSIPKESTLVLD</sequence>
<gene>
    <name evidence="1" type="ORF">F945_02501</name>
</gene>
<accession>S3MVA7</accession>
<evidence type="ECO:0000313" key="2">
    <source>
        <dbReference type="Proteomes" id="UP000014568"/>
    </source>
</evidence>
<dbReference type="OrthoDB" id="6708698at2"/>
<dbReference type="RefSeq" id="WP_016656901.1">
    <property type="nucleotide sequence ID" value="NZ_KE340353.1"/>
</dbReference>
<dbReference type="eggNOG" id="ENOG5032JIU">
    <property type="taxonomic scope" value="Bacteria"/>
</dbReference>
<evidence type="ECO:0000313" key="1">
    <source>
        <dbReference type="EMBL" id="EPF71472.1"/>
    </source>
</evidence>
<protein>
    <submittedName>
        <fullName evidence="1">Uncharacterized protein</fullName>
    </submittedName>
</protein>
<comment type="caution">
    <text evidence="1">The sequence shown here is derived from an EMBL/GenBank/DDBJ whole genome shotgun (WGS) entry which is preliminary data.</text>
</comment>
<proteinExistence type="predicted"/>
<reference evidence="1 2" key="1">
    <citation type="submission" date="2013-06" db="EMBL/GenBank/DDBJ databases">
        <title>The Genome Sequence of Acinetobacter rudis CIP 110305.</title>
        <authorList>
            <consortium name="The Broad Institute Genome Sequencing Platform"/>
            <consortium name="The Broad Institute Genome Sequencing Center for Infectious Disease"/>
            <person name="Cerqueira G."/>
            <person name="Feldgarden M."/>
            <person name="Courvalin P."/>
            <person name="Perichon B."/>
            <person name="Grillot-Courvalin C."/>
            <person name="Clermont D."/>
            <person name="Rocha E."/>
            <person name="Yoon E.-J."/>
            <person name="Nemec A."/>
            <person name="Young S.K."/>
            <person name="Zeng Q."/>
            <person name="Gargeya S."/>
            <person name="Fitzgerald M."/>
            <person name="Abouelleil A."/>
            <person name="Alvarado L."/>
            <person name="Berlin A.M."/>
            <person name="Chapman S.B."/>
            <person name="Dewar J."/>
            <person name="Goldberg J."/>
            <person name="Griggs A."/>
            <person name="Gujja S."/>
            <person name="Hansen M."/>
            <person name="Howarth C."/>
            <person name="Imamovic A."/>
            <person name="Larimer J."/>
            <person name="McCowan C."/>
            <person name="Murphy C."/>
            <person name="Pearson M."/>
            <person name="Priest M."/>
            <person name="Roberts A."/>
            <person name="Saif S."/>
            <person name="Shea T."/>
            <person name="Sykes S."/>
            <person name="Wortman J."/>
            <person name="Nusbaum C."/>
            <person name="Birren B."/>
        </authorList>
    </citation>
    <scope>NUCLEOTIDE SEQUENCE [LARGE SCALE GENOMIC DNA]</scope>
    <source>
        <strain evidence="1 2">CIP 110305</strain>
    </source>
</reference>
<dbReference type="HOGENOM" id="CLU_2021745_0_0_6"/>
<dbReference type="Proteomes" id="UP000014568">
    <property type="component" value="Unassembled WGS sequence"/>
</dbReference>
<organism evidence="1 2">
    <name type="scientific">Acinetobacter rudis CIP 110305</name>
    <dbReference type="NCBI Taxonomy" id="421052"/>
    <lineage>
        <taxon>Bacteria</taxon>
        <taxon>Pseudomonadati</taxon>
        <taxon>Pseudomonadota</taxon>
        <taxon>Gammaproteobacteria</taxon>
        <taxon>Moraxellales</taxon>
        <taxon>Moraxellaceae</taxon>
        <taxon>Acinetobacter</taxon>
    </lineage>
</organism>
<dbReference type="EMBL" id="ATGI01000032">
    <property type="protein sequence ID" value="EPF71472.1"/>
    <property type="molecule type" value="Genomic_DNA"/>
</dbReference>
<dbReference type="AlphaFoldDB" id="S3MVA7"/>